<evidence type="ECO:0000313" key="4">
    <source>
        <dbReference type="EMBL" id="KKM61579.1"/>
    </source>
</evidence>
<evidence type="ECO:0000313" key="2">
    <source>
        <dbReference type="EMBL" id="KKL53112.1"/>
    </source>
</evidence>
<protein>
    <submittedName>
        <fullName evidence="4">Uncharacterized protein</fullName>
    </submittedName>
</protein>
<sequence length="93" mass="10657">MADPNRNQQQIPGAELPSVAELDELIAPYISVIDERQQLQNREPELKAAIDARMKNLDKEFYSFVDGAVAYDFKRSTTEKLSFKRRTVQEPGE</sequence>
<evidence type="ECO:0000313" key="1">
    <source>
        <dbReference type="EMBL" id="KKL07381.1"/>
    </source>
</evidence>
<evidence type="ECO:0000313" key="3">
    <source>
        <dbReference type="EMBL" id="KKM26245.1"/>
    </source>
</evidence>
<dbReference type="EMBL" id="LAZR01043315">
    <property type="protein sequence ID" value="KKL07381.1"/>
    <property type="molecule type" value="Genomic_DNA"/>
</dbReference>
<accession>A0A0F9IW02</accession>
<name>A0A0F9IW02_9ZZZZ</name>
<gene>
    <name evidence="4" type="ORF">LCGC14_1530400</name>
    <name evidence="3" type="ORF">LCGC14_1586630</name>
    <name evidence="2" type="ORF">LCGC14_2278730</name>
    <name evidence="1" type="ORF">LCGC14_2586580</name>
</gene>
<dbReference type="EMBL" id="LAZR01011459">
    <property type="protein sequence ID" value="KKM61579.1"/>
    <property type="molecule type" value="Genomic_DNA"/>
</dbReference>
<organism evidence="4">
    <name type="scientific">marine sediment metagenome</name>
    <dbReference type="NCBI Taxonomy" id="412755"/>
    <lineage>
        <taxon>unclassified sequences</taxon>
        <taxon>metagenomes</taxon>
        <taxon>ecological metagenomes</taxon>
    </lineage>
</organism>
<comment type="caution">
    <text evidence="4">The sequence shown here is derived from an EMBL/GenBank/DDBJ whole genome shotgun (WGS) entry which is preliminary data.</text>
</comment>
<reference evidence="4" key="1">
    <citation type="journal article" date="2015" name="Nature">
        <title>Complex archaea that bridge the gap between prokaryotes and eukaryotes.</title>
        <authorList>
            <person name="Spang A."/>
            <person name="Saw J.H."/>
            <person name="Jorgensen S.L."/>
            <person name="Zaremba-Niedzwiedzka K."/>
            <person name="Martijn J."/>
            <person name="Lind A.E."/>
            <person name="van Eijk R."/>
            <person name="Schleper C."/>
            <person name="Guy L."/>
            <person name="Ettema T.J."/>
        </authorList>
    </citation>
    <scope>NUCLEOTIDE SEQUENCE</scope>
</reference>
<dbReference type="AlphaFoldDB" id="A0A0F9IW02"/>
<dbReference type="EMBL" id="LAZR01031652">
    <property type="protein sequence ID" value="KKL53112.1"/>
    <property type="molecule type" value="Genomic_DNA"/>
</dbReference>
<dbReference type="EMBL" id="LAZR01012550">
    <property type="protein sequence ID" value="KKM26245.1"/>
    <property type="molecule type" value="Genomic_DNA"/>
</dbReference>
<proteinExistence type="predicted"/>